<dbReference type="CDD" id="cd00170">
    <property type="entry name" value="SEC14"/>
    <property type="match status" value="1"/>
</dbReference>
<dbReference type="Pfam" id="PF00650">
    <property type="entry name" value="CRAL_TRIO"/>
    <property type="match status" value="1"/>
</dbReference>
<dbReference type="Proteomes" id="UP000827092">
    <property type="component" value="Unassembled WGS sequence"/>
</dbReference>
<keyword evidence="3" id="KW-1185">Reference proteome</keyword>
<organism evidence="2 3">
    <name type="scientific">Oedothorax gibbosus</name>
    <dbReference type="NCBI Taxonomy" id="931172"/>
    <lineage>
        <taxon>Eukaryota</taxon>
        <taxon>Metazoa</taxon>
        <taxon>Ecdysozoa</taxon>
        <taxon>Arthropoda</taxon>
        <taxon>Chelicerata</taxon>
        <taxon>Arachnida</taxon>
        <taxon>Araneae</taxon>
        <taxon>Araneomorphae</taxon>
        <taxon>Entelegynae</taxon>
        <taxon>Araneoidea</taxon>
        <taxon>Linyphiidae</taxon>
        <taxon>Erigoninae</taxon>
        <taxon>Oedothorax</taxon>
    </lineage>
</organism>
<sequence>MDFKKKIPLVTHDVTYPFDINYLPEEYHQKAEKDLNETSESRTRSILQLKLMLNDENSTKAIHFHEDFLCQFLRQNKYDVPKTFKRVQNFVNFRRKNSTYFQNLDIDTFATVPDHKSCTVLPWRCREGCTIVLFEMGKWQPKHLSRDDVLRITVLTFHQALRHPLSQINGFKVICDYKDASLRQITCMSPQIMYALYQAILDCTPARIKEIHMVNESLPMKAMWAVFKHFLSEKLRNRFLFHNSPEDLLTYFPKHALPEQYGGDLSNYYMETWMKEANRQQKCSTIHGQDNFF</sequence>
<evidence type="ECO:0000259" key="1">
    <source>
        <dbReference type="PROSITE" id="PS50191"/>
    </source>
</evidence>
<dbReference type="Gene3D" id="1.10.8.20">
    <property type="entry name" value="N-terminal domain of phosphatidylinositol transfer protein sec14p"/>
    <property type="match status" value="1"/>
</dbReference>
<dbReference type="PROSITE" id="PS50191">
    <property type="entry name" value="CRAL_TRIO"/>
    <property type="match status" value="1"/>
</dbReference>
<dbReference type="SUPFAM" id="SSF52087">
    <property type="entry name" value="CRAL/TRIO domain"/>
    <property type="match status" value="1"/>
</dbReference>
<dbReference type="PRINTS" id="PR00180">
    <property type="entry name" value="CRETINALDHBP"/>
</dbReference>
<comment type="caution">
    <text evidence="2">The sequence shown here is derived from an EMBL/GenBank/DDBJ whole genome shotgun (WGS) entry which is preliminary data.</text>
</comment>
<dbReference type="Gene3D" id="3.40.525.10">
    <property type="entry name" value="CRAL-TRIO lipid binding domain"/>
    <property type="match status" value="1"/>
</dbReference>
<dbReference type="InterPro" id="IPR036273">
    <property type="entry name" value="CRAL/TRIO_N_dom_sf"/>
</dbReference>
<evidence type="ECO:0000313" key="2">
    <source>
        <dbReference type="EMBL" id="KAG8193056.1"/>
    </source>
</evidence>
<dbReference type="GO" id="GO:1902936">
    <property type="term" value="F:phosphatidylinositol bisphosphate binding"/>
    <property type="evidence" value="ECO:0007669"/>
    <property type="project" value="TreeGrafter"/>
</dbReference>
<accession>A0AAV6V9T0</accession>
<dbReference type="SMART" id="SM00516">
    <property type="entry name" value="SEC14"/>
    <property type="match status" value="1"/>
</dbReference>
<dbReference type="InterPro" id="IPR036865">
    <property type="entry name" value="CRAL-TRIO_dom_sf"/>
</dbReference>
<gene>
    <name evidence="2" type="ORF">JTE90_028168</name>
</gene>
<feature type="domain" description="CRAL-TRIO" evidence="1">
    <location>
        <begin position="126"/>
        <end position="269"/>
    </location>
</feature>
<dbReference type="InterPro" id="IPR001251">
    <property type="entry name" value="CRAL-TRIO_dom"/>
</dbReference>
<dbReference type="PANTHER" id="PTHR10174:SF208">
    <property type="entry name" value="CRAL-TRIO DOMAIN-CONTAINING PROTEIN DDB_G0278031"/>
    <property type="match status" value="1"/>
</dbReference>
<dbReference type="Gene3D" id="1.20.5.1200">
    <property type="entry name" value="Alpha-tocopherol transfer"/>
    <property type="match status" value="1"/>
</dbReference>
<protein>
    <recommendedName>
        <fullName evidence="1">CRAL-TRIO domain-containing protein</fullName>
    </recommendedName>
</protein>
<proteinExistence type="predicted"/>
<dbReference type="EMBL" id="JAFNEN010000132">
    <property type="protein sequence ID" value="KAG8193056.1"/>
    <property type="molecule type" value="Genomic_DNA"/>
</dbReference>
<dbReference type="PANTHER" id="PTHR10174">
    <property type="entry name" value="ALPHA-TOCOPHEROL TRANSFER PROTEIN-RELATED"/>
    <property type="match status" value="1"/>
</dbReference>
<evidence type="ECO:0000313" key="3">
    <source>
        <dbReference type="Proteomes" id="UP000827092"/>
    </source>
</evidence>
<dbReference type="GO" id="GO:0016020">
    <property type="term" value="C:membrane"/>
    <property type="evidence" value="ECO:0007669"/>
    <property type="project" value="TreeGrafter"/>
</dbReference>
<dbReference type="SUPFAM" id="SSF46938">
    <property type="entry name" value="CRAL/TRIO N-terminal domain"/>
    <property type="match status" value="1"/>
</dbReference>
<dbReference type="AlphaFoldDB" id="A0AAV6V9T0"/>
<name>A0AAV6V9T0_9ARAC</name>
<reference evidence="2 3" key="1">
    <citation type="journal article" date="2022" name="Nat. Ecol. Evol.">
        <title>A masculinizing supergene underlies an exaggerated male reproductive morph in a spider.</title>
        <authorList>
            <person name="Hendrickx F."/>
            <person name="De Corte Z."/>
            <person name="Sonet G."/>
            <person name="Van Belleghem S.M."/>
            <person name="Kostlbacher S."/>
            <person name="Vangestel C."/>
        </authorList>
    </citation>
    <scope>NUCLEOTIDE SEQUENCE [LARGE SCALE GENOMIC DNA]</scope>
    <source>
        <strain evidence="2">W744_W776</strain>
    </source>
</reference>